<sequence>MAAATYQNVGFFSPPYHIASTFISPSTLMTSMKNAMAGDAFTFVAGPAVLGAIIHMMIGAMYGVMFALVAVALRLRGAVLVAAGFLWGATAFLVSSFVALPLAAKIFGSGDQITHMAATVGYGTFLTEHPLFGLALGLMLASRRLVARD</sequence>
<feature type="transmembrane region" description="Helical" evidence="1">
    <location>
        <begin position="120"/>
        <end position="141"/>
    </location>
</feature>
<feature type="transmembrane region" description="Helical" evidence="1">
    <location>
        <begin position="48"/>
        <end position="71"/>
    </location>
</feature>
<keyword evidence="1" id="KW-0472">Membrane</keyword>
<organism evidence="2">
    <name type="scientific">mine drainage metagenome</name>
    <dbReference type="NCBI Taxonomy" id="410659"/>
    <lineage>
        <taxon>unclassified sequences</taxon>
        <taxon>metagenomes</taxon>
        <taxon>ecological metagenomes</taxon>
    </lineage>
</organism>
<name>A0A1J5QN56_9ZZZZ</name>
<keyword evidence="1" id="KW-1133">Transmembrane helix</keyword>
<gene>
    <name evidence="2" type="ORF">GALL_333430</name>
</gene>
<proteinExistence type="predicted"/>
<evidence type="ECO:0000313" key="2">
    <source>
        <dbReference type="EMBL" id="OIQ84832.1"/>
    </source>
</evidence>
<accession>A0A1J5QN56</accession>
<evidence type="ECO:0000256" key="1">
    <source>
        <dbReference type="SAM" id="Phobius"/>
    </source>
</evidence>
<comment type="caution">
    <text evidence="2">The sequence shown here is derived from an EMBL/GenBank/DDBJ whole genome shotgun (WGS) entry which is preliminary data.</text>
</comment>
<feature type="transmembrane region" description="Helical" evidence="1">
    <location>
        <begin position="78"/>
        <end position="100"/>
    </location>
</feature>
<reference evidence="2" key="1">
    <citation type="submission" date="2016-10" db="EMBL/GenBank/DDBJ databases">
        <title>Sequence of Gallionella enrichment culture.</title>
        <authorList>
            <person name="Poehlein A."/>
            <person name="Muehling M."/>
            <person name="Daniel R."/>
        </authorList>
    </citation>
    <scope>NUCLEOTIDE SEQUENCE</scope>
</reference>
<protein>
    <submittedName>
        <fullName evidence="2">Uncharacterized protein</fullName>
    </submittedName>
</protein>
<dbReference type="AlphaFoldDB" id="A0A1J5QN56"/>
<dbReference type="EMBL" id="MLJW01000588">
    <property type="protein sequence ID" value="OIQ84832.1"/>
    <property type="molecule type" value="Genomic_DNA"/>
</dbReference>
<keyword evidence="1" id="KW-0812">Transmembrane</keyword>